<keyword evidence="6" id="KW-0479">Metal-binding</keyword>
<proteinExistence type="inferred from homology"/>
<dbReference type="InterPro" id="IPR003442">
    <property type="entry name" value="T6A_TsaE"/>
</dbReference>
<evidence type="ECO:0000256" key="6">
    <source>
        <dbReference type="ARBA" id="ARBA00022723"/>
    </source>
</evidence>
<dbReference type="PANTHER" id="PTHR33540:SF2">
    <property type="entry name" value="TRNA THREONYLCARBAMOYLADENOSINE BIOSYNTHESIS PROTEIN TSAE"/>
    <property type="match status" value="1"/>
</dbReference>
<gene>
    <name evidence="11" type="ORF">LCGC14_0133530</name>
</gene>
<dbReference type="AlphaFoldDB" id="A0A0F9VIE7"/>
<organism evidence="11">
    <name type="scientific">marine sediment metagenome</name>
    <dbReference type="NCBI Taxonomy" id="412755"/>
    <lineage>
        <taxon>unclassified sequences</taxon>
        <taxon>metagenomes</taxon>
        <taxon>ecological metagenomes</taxon>
    </lineage>
</organism>
<keyword evidence="8" id="KW-0067">ATP-binding</keyword>
<evidence type="ECO:0000313" key="11">
    <source>
        <dbReference type="EMBL" id="KKN99607.1"/>
    </source>
</evidence>
<dbReference type="NCBIfam" id="TIGR00150">
    <property type="entry name" value="T6A_YjeE"/>
    <property type="match status" value="1"/>
</dbReference>
<dbReference type="GO" id="GO:0005737">
    <property type="term" value="C:cytoplasm"/>
    <property type="evidence" value="ECO:0007669"/>
    <property type="project" value="UniProtKB-SubCell"/>
</dbReference>
<evidence type="ECO:0000256" key="7">
    <source>
        <dbReference type="ARBA" id="ARBA00022741"/>
    </source>
</evidence>
<evidence type="ECO:0000256" key="5">
    <source>
        <dbReference type="ARBA" id="ARBA00022694"/>
    </source>
</evidence>
<sequence length="156" mass="17271">MASHAFDLTLQDADQTARLAVTLGRVLTAGDVVLLTGDVGAGKTHFARALIQSLLDVPEDVPSPTFTLVQTYDTRDAAIWHADLYRLTSVYEIEELGLTDAFSDAICLVEWPDRLGDLRPEDALDLTLTVTGDDTRRLSATWNDDKWPEKLGAWRK</sequence>
<accession>A0A0F9VIE7</accession>
<dbReference type="GO" id="GO:0005524">
    <property type="term" value="F:ATP binding"/>
    <property type="evidence" value="ECO:0007669"/>
    <property type="project" value="UniProtKB-KW"/>
</dbReference>
<dbReference type="Pfam" id="PF02367">
    <property type="entry name" value="TsaE"/>
    <property type="match status" value="1"/>
</dbReference>
<evidence type="ECO:0000256" key="3">
    <source>
        <dbReference type="ARBA" id="ARBA00019010"/>
    </source>
</evidence>
<evidence type="ECO:0000256" key="4">
    <source>
        <dbReference type="ARBA" id="ARBA00022490"/>
    </source>
</evidence>
<reference evidence="11" key="1">
    <citation type="journal article" date="2015" name="Nature">
        <title>Complex archaea that bridge the gap between prokaryotes and eukaryotes.</title>
        <authorList>
            <person name="Spang A."/>
            <person name="Saw J.H."/>
            <person name="Jorgensen S.L."/>
            <person name="Zaremba-Niedzwiedzka K."/>
            <person name="Martijn J."/>
            <person name="Lind A.E."/>
            <person name="van Eijk R."/>
            <person name="Schleper C."/>
            <person name="Guy L."/>
            <person name="Ettema T.J."/>
        </authorList>
    </citation>
    <scope>NUCLEOTIDE SEQUENCE</scope>
</reference>
<dbReference type="Gene3D" id="3.40.50.300">
    <property type="entry name" value="P-loop containing nucleotide triphosphate hydrolases"/>
    <property type="match status" value="1"/>
</dbReference>
<keyword evidence="5" id="KW-0819">tRNA processing</keyword>
<comment type="similarity">
    <text evidence="2">Belongs to the TsaE family.</text>
</comment>
<dbReference type="GO" id="GO:0002949">
    <property type="term" value="P:tRNA threonylcarbamoyladenosine modification"/>
    <property type="evidence" value="ECO:0007669"/>
    <property type="project" value="InterPro"/>
</dbReference>
<evidence type="ECO:0000256" key="1">
    <source>
        <dbReference type="ARBA" id="ARBA00004496"/>
    </source>
</evidence>
<evidence type="ECO:0000256" key="8">
    <source>
        <dbReference type="ARBA" id="ARBA00022840"/>
    </source>
</evidence>
<dbReference type="PANTHER" id="PTHR33540">
    <property type="entry name" value="TRNA THREONYLCARBAMOYLADENOSINE BIOSYNTHESIS PROTEIN TSAE"/>
    <property type="match status" value="1"/>
</dbReference>
<protein>
    <recommendedName>
        <fullName evidence="3">tRNA threonylcarbamoyladenosine biosynthesis protein TsaE</fullName>
    </recommendedName>
    <alternativeName>
        <fullName evidence="10">t(6)A37 threonylcarbamoyladenosine biosynthesis protein TsaE</fullName>
    </alternativeName>
</protein>
<evidence type="ECO:0000256" key="10">
    <source>
        <dbReference type="ARBA" id="ARBA00032441"/>
    </source>
</evidence>
<dbReference type="InterPro" id="IPR027417">
    <property type="entry name" value="P-loop_NTPase"/>
</dbReference>
<comment type="caution">
    <text evidence="11">The sequence shown here is derived from an EMBL/GenBank/DDBJ whole genome shotgun (WGS) entry which is preliminary data.</text>
</comment>
<dbReference type="SUPFAM" id="SSF52540">
    <property type="entry name" value="P-loop containing nucleoside triphosphate hydrolases"/>
    <property type="match status" value="1"/>
</dbReference>
<evidence type="ECO:0000256" key="2">
    <source>
        <dbReference type="ARBA" id="ARBA00007599"/>
    </source>
</evidence>
<dbReference type="GO" id="GO:0046872">
    <property type="term" value="F:metal ion binding"/>
    <property type="evidence" value="ECO:0007669"/>
    <property type="project" value="UniProtKB-KW"/>
</dbReference>
<keyword evidence="7" id="KW-0547">Nucleotide-binding</keyword>
<comment type="subcellular location">
    <subcellularLocation>
        <location evidence="1">Cytoplasm</location>
    </subcellularLocation>
</comment>
<keyword evidence="4" id="KW-0963">Cytoplasm</keyword>
<name>A0A0F9VIE7_9ZZZZ</name>
<dbReference type="EMBL" id="LAZR01000045">
    <property type="protein sequence ID" value="KKN99607.1"/>
    <property type="molecule type" value="Genomic_DNA"/>
</dbReference>
<evidence type="ECO:0000256" key="9">
    <source>
        <dbReference type="ARBA" id="ARBA00022842"/>
    </source>
</evidence>
<keyword evidence="9" id="KW-0460">Magnesium</keyword>